<gene>
    <name evidence="1" type="ORF">Cch02nite_46270</name>
</gene>
<accession>A0A8J3NT26</accession>
<comment type="caution">
    <text evidence="1">The sequence shown here is derived from an EMBL/GenBank/DDBJ whole genome shotgun (WGS) entry which is preliminary data.</text>
</comment>
<dbReference type="AlphaFoldDB" id="A0A8J3NT26"/>
<keyword evidence="2" id="KW-1185">Reference proteome</keyword>
<organism evidence="1 2">
    <name type="scientific">Catellatospora chokoriensis</name>
    <dbReference type="NCBI Taxonomy" id="310353"/>
    <lineage>
        <taxon>Bacteria</taxon>
        <taxon>Bacillati</taxon>
        <taxon>Actinomycetota</taxon>
        <taxon>Actinomycetes</taxon>
        <taxon>Micromonosporales</taxon>
        <taxon>Micromonosporaceae</taxon>
        <taxon>Catellatospora</taxon>
    </lineage>
</organism>
<evidence type="ECO:0000313" key="2">
    <source>
        <dbReference type="Proteomes" id="UP000619293"/>
    </source>
</evidence>
<dbReference type="Proteomes" id="UP000619293">
    <property type="component" value="Unassembled WGS sequence"/>
</dbReference>
<protein>
    <submittedName>
        <fullName evidence="1">Uncharacterized protein</fullName>
    </submittedName>
</protein>
<reference evidence="1 2" key="1">
    <citation type="submission" date="2021-01" db="EMBL/GenBank/DDBJ databases">
        <title>Whole genome shotgun sequence of Catellatospora chokoriensis NBRC 107358.</title>
        <authorList>
            <person name="Komaki H."/>
            <person name="Tamura T."/>
        </authorList>
    </citation>
    <scope>NUCLEOTIDE SEQUENCE [LARGE SCALE GENOMIC DNA]</scope>
    <source>
        <strain evidence="1 2">NBRC 107358</strain>
    </source>
</reference>
<evidence type="ECO:0000313" key="1">
    <source>
        <dbReference type="EMBL" id="GIF91183.1"/>
    </source>
</evidence>
<name>A0A8J3NT26_9ACTN</name>
<sequence length="71" mass="7459">MRPPAPAERLRRAAGPAVARHCAARGPREGWTGILAGAADGSVLSLVFNDATYSDWHGAVGWSEMCPTPQS</sequence>
<dbReference type="EMBL" id="BONG01000029">
    <property type="protein sequence ID" value="GIF91183.1"/>
    <property type="molecule type" value="Genomic_DNA"/>
</dbReference>
<proteinExistence type="predicted"/>